<dbReference type="InterPro" id="IPR011707">
    <property type="entry name" value="Cu-oxidase-like_N"/>
</dbReference>
<dbReference type="EnsemblPlants" id="OBART01G09950.1">
    <property type="protein sequence ID" value="OBART01G09950.1"/>
    <property type="gene ID" value="OBART01G09950"/>
</dbReference>
<comment type="similarity">
    <text evidence="1">Belongs to the multicopper oxidase family.</text>
</comment>
<dbReference type="InterPro" id="IPR008972">
    <property type="entry name" value="Cupredoxin"/>
</dbReference>
<feature type="signal peptide" evidence="2">
    <location>
        <begin position="1"/>
        <end position="20"/>
    </location>
</feature>
<dbReference type="HOGENOM" id="CLU_2816412_0_0_1"/>
<accession>A0A0D3ELY3</accession>
<dbReference type="AlphaFoldDB" id="A0A0D3ELY3"/>
<dbReference type="Pfam" id="PF07732">
    <property type="entry name" value="Cu-oxidase_3"/>
    <property type="match status" value="1"/>
</dbReference>
<feature type="chain" id="PRO_5002261317" description="Plastocyanin-like domain-containing protein" evidence="2">
    <location>
        <begin position="21"/>
        <end position="67"/>
    </location>
</feature>
<reference evidence="4" key="2">
    <citation type="submission" date="2015-03" db="UniProtKB">
        <authorList>
            <consortium name="EnsemblPlants"/>
        </authorList>
    </citation>
    <scope>IDENTIFICATION</scope>
</reference>
<dbReference type="Gramene" id="OBART01G09950.1">
    <property type="protein sequence ID" value="OBART01G09950.1"/>
    <property type="gene ID" value="OBART01G09950"/>
</dbReference>
<reference evidence="4" key="1">
    <citation type="journal article" date="2009" name="Rice">
        <title>De Novo Next Generation Sequencing of Plant Genomes.</title>
        <authorList>
            <person name="Rounsley S."/>
            <person name="Marri P.R."/>
            <person name="Yu Y."/>
            <person name="He R."/>
            <person name="Sisneros N."/>
            <person name="Goicoechea J.L."/>
            <person name="Lee S.J."/>
            <person name="Angelova A."/>
            <person name="Kudrna D."/>
            <person name="Luo M."/>
            <person name="Affourtit J."/>
            <person name="Desany B."/>
            <person name="Knight J."/>
            <person name="Niazi F."/>
            <person name="Egholm M."/>
            <person name="Wing R.A."/>
        </authorList>
    </citation>
    <scope>NUCLEOTIDE SEQUENCE [LARGE SCALE GENOMIC DNA]</scope>
    <source>
        <strain evidence="4">cv. IRGC 105608</strain>
    </source>
</reference>
<protein>
    <recommendedName>
        <fullName evidence="3">Plastocyanin-like domain-containing protein</fullName>
    </recommendedName>
</protein>
<sequence>MMRCSCRLLCSLFLAIAALCIHILDYVRKLALTINGHTLGPTIHTVQGDTIVVNVKNSLLTENVAIH</sequence>
<dbReference type="GO" id="GO:0005507">
    <property type="term" value="F:copper ion binding"/>
    <property type="evidence" value="ECO:0007669"/>
    <property type="project" value="InterPro"/>
</dbReference>
<evidence type="ECO:0000313" key="5">
    <source>
        <dbReference type="Proteomes" id="UP000026960"/>
    </source>
</evidence>
<evidence type="ECO:0000259" key="3">
    <source>
        <dbReference type="Pfam" id="PF07732"/>
    </source>
</evidence>
<name>A0A0D3ELY3_9ORYZ</name>
<dbReference type="Gene3D" id="2.60.40.420">
    <property type="entry name" value="Cupredoxins - blue copper proteins"/>
    <property type="match status" value="1"/>
</dbReference>
<dbReference type="Proteomes" id="UP000026960">
    <property type="component" value="Chromosome 1"/>
</dbReference>
<dbReference type="PaxDb" id="65489-OBART01G09950.1"/>
<proteinExistence type="inferred from homology"/>
<feature type="domain" description="Plastocyanin-like" evidence="3">
    <location>
        <begin position="22"/>
        <end position="67"/>
    </location>
</feature>
<dbReference type="STRING" id="65489.A0A0D3ELY3"/>
<evidence type="ECO:0000313" key="4">
    <source>
        <dbReference type="EnsemblPlants" id="OBART01G09950.1"/>
    </source>
</evidence>
<evidence type="ECO:0000256" key="1">
    <source>
        <dbReference type="ARBA" id="ARBA00010609"/>
    </source>
</evidence>
<dbReference type="SUPFAM" id="SSF49503">
    <property type="entry name" value="Cupredoxins"/>
    <property type="match status" value="1"/>
</dbReference>
<evidence type="ECO:0000256" key="2">
    <source>
        <dbReference type="SAM" id="SignalP"/>
    </source>
</evidence>
<keyword evidence="5" id="KW-1185">Reference proteome</keyword>
<organism evidence="4">
    <name type="scientific">Oryza barthii</name>
    <dbReference type="NCBI Taxonomy" id="65489"/>
    <lineage>
        <taxon>Eukaryota</taxon>
        <taxon>Viridiplantae</taxon>
        <taxon>Streptophyta</taxon>
        <taxon>Embryophyta</taxon>
        <taxon>Tracheophyta</taxon>
        <taxon>Spermatophyta</taxon>
        <taxon>Magnoliopsida</taxon>
        <taxon>Liliopsida</taxon>
        <taxon>Poales</taxon>
        <taxon>Poaceae</taxon>
        <taxon>BOP clade</taxon>
        <taxon>Oryzoideae</taxon>
        <taxon>Oryzeae</taxon>
        <taxon>Oryzinae</taxon>
        <taxon>Oryza</taxon>
    </lineage>
</organism>
<keyword evidence="2" id="KW-0732">Signal</keyword>